<reference evidence="5" key="1">
    <citation type="submission" date="2025-08" db="UniProtKB">
        <authorList>
            <consortium name="Ensembl"/>
        </authorList>
    </citation>
    <scope>IDENTIFICATION</scope>
</reference>
<keyword evidence="2" id="KW-1015">Disulfide bond</keyword>
<keyword evidence="3" id="KW-0812">Transmembrane</keyword>
<keyword evidence="3" id="KW-0472">Membrane</keyword>
<sequence>VSSTFLDVIFFSVWFLGSDPAFWIIPTRLQLFEYESLSFKCSGFDGLTGWNILRKIKAEIAPCDSEKWGVSTESSCSIRGAFPDDSGEYWCEAEGGNRSNSVNINVTGGLVILESPVLPVMKGDAVTLRCRTKTSSNLIADFYKDGLLIGSSFTKETTIYSVSESDEGLYKCIISDVGESPESWLTVRELHTETHPSSDRMLFILRTIFLIVLMAALLMLLGLLHCGKFGGKQQ</sequence>
<organism evidence="5 6">
    <name type="scientific">Dicentrarchus labrax</name>
    <name type="common">European seabass</name>
    <name type="synonym">Morone labrax</name>
    <dbReference type="NCBI Taxonomy" id="13489"/>
    <lineage>
        <taxon>Eukaryota</taxon>
        <taxon>Metazoa</taxon>
        <taxon>Chordata</taxon>
        <taxon>Craniata</taxon>
        <taxon>Vertebrata</taxon>
        <taxon>Euteleostomi</taxon>
        <taxon>Actinopterygii</taxon>
        <taxon>Neopterygii</taxon>
        <taxon>Teleostei</taxon>
        <taxon>Neoteleostei</taxon>
        <taxon>Acanthomorphata</taxon>
        <taxon>Eupercaria</taxon>
        <taxon>Moronidae</taxon>
        <taxon>Dicentrarchus</taxon>
    </lineage>
</organism>
<dbReference type="InterPro" id="IPR050488">
    <property type="entry name" value="Ig_Fc_receptor"/>
</dbReference>
<evidence type="ECO:0000313" key="5">
    <source>
        <dbReference type="Ensembl" id="ENSDLAP00005072906.1"/>
    </source>
</evidence>
<dbReference type="SUPFAM" id="SSF48726">
    <property type="entry name" value="Immunoglobulin"/>
    <property type="match status" value="2"/>
</dbReference>
<feature type="domain" description="Ig-like" evidence="4">
    <location>
        <begin position="120"/>
        <end position="186"/>
    </location>
</feature>
<dbReference type="InterPro" id="IPR036179">
    <property type="entry name" value="Ig-like_dom_sf"/>
</dbReference>
<protein>
    <recommendedName>
        <fullName evidence="4">Ig-like domain-containing protein</fullName>
    </recommendedName>
</protein>
<dbReference type="GeneTree" id="ENSGT00940000163711"/>
<dbReference type="PROSITE" id="PS50835">
    <property type="entry name" value="IG_LIKE"/>
    <property type="match status" value="2"/>
</dbReference>
<keyword evidence="1" id="KW-0732">Signal</keyword>
<evidence type="ECO:0000259" key="4">
    <source>
        <dbReference type="PROSITE" id="PS50835"/>
    </source>
</evidence>
<evidence type="ECO:0000256" key="1">
    <source>
        <dbReference type="ARBA" id="ARBA00022729"/>
    </source>
</evidence>
<dbReference type="GO" id="GO:0004888">
    <property type="term" value="F:transmembrane signaling receptor activity"/>
    <property type="evidence" value="ECO:0007669"/>
    <property type="project" value="TreeGrafter"/>
</dbReference>
<keyword evidence="6" id="KW-1185">Reference proteome</keyword>
<dbReference type="GO" id="GO:0009897">
    <property type="term" value="C:external side of plasma membrane"/>
    <property type="evidence" value="ECO:0007669"/>
    <property type="project" value="TreeGrafter"/>
</dbReference>
<accession>A0A8P4KG14</accession>
<dbReference type="GO" id="GO:0007166">
    <property type="term" value="P:cell surface receptor signaling pathway"/>
    <property type="evidence" value="ECO:0007669"/>
    <property type="project" value="TreeGrafter"/>
</dbReference>
<dbReference type="InterPro" id="IPR003599">
    <property type="entry name" value="Ig_sub"/>
</dbReference>
<name>A0A8P4KG14_DICLA</name>
<evidence type="ECO:0000256" key="3">
    <source>
        <dbReference type="SAM" id="Phobius"/>
    </source>
</evidence>
<reference evidence="5" key="2">
    <citation type="submission" date="2025-09" db="UniProtKB">
        <authorList>
            <consortium name="Ensembl"/>
        </authorList>
    </citation>
    <scope>IDENTIFICATION</scope>
</reference>
<dbReference type="InterPro" id="IPR007110">
    <property type="entry name" value="Ig-like_dom"/>
</dbReference>
<dbReference type="PANTHER" id="PTHR11481:SF64">
    <property type="entry name" value="FC RECEPTOR-LIKE PROTEIN 4"/>
    <property type="match status" value="1"/>
</dbReference>
<feature type="transmembrane region" description="Helical" evidence="3">
    <location>
        <begin position="203"/>
        <end position="224"/>
    </location>
</feature>
<dbReference type="SMART" id="SM00409">
    <property type="entry name" value="IG"/>
    <property type="match status" value="2"/>
</dbReference>
<evidence type="ECO:0000313" key="6">
    <source>
        <dbReference type="Proteomes" id="UP000694389"/>
    </source>
</evidence>
<keyword evidence="3" id="KW-1133">Transmembrane helix</keyword>
<dbReference type="AlphaFoldDB" id="A0A8P4KG14"/>
<dbReference type="Ensembl" id="ENSDLAT00005087570.1">
    <property type="protein sequence ID" value="ENSDLAP00005072906.1"/>
    <property type="gene ID" value="ENSDLAG00005031595.1"/>
</dbReference>
<dbReference type="Proteomes" id="UP000694389">
    <property type="component" value="Unassembled WGS sequence"/>
</dbReference>
<dbReference type="InterPro" id="IPR013783">
    <property type="entry name" value="Ig-like_fold"/>
</dbReference>
<feature type="domain" description="Ig-like" evidence="4">
    <location>
        <begin position="20"/>
        <end position="107"/>
    </location>
</feature>
<evidence type="ECO:0000256" key="2">
    <source>
        <dbReference type="ARBA" id="ARBA00023157"/>
    </source>
</evidence>
<dbReference type="Gene3D" id="2.60.40.10">
    <property type="entry name" value="Immunoglobulins"/>
    <property type="match status" value="2"/>
</dbReference>
<dbReference type="PANTHER" id="PTHR11481">
    <property type="entry name" value="IMMUNOGLOBULIN FC RECEPTOR"/>
    <property type="match status" value="1"/>
</dbReference>
<proteinExistence type="predicted"/>
<dbReference type="GO" id="GO:0006955">
    <property type="term" value="P:immune response"/>
    <property type="evidence" value="ECO:0007669"/>
    <property type="project" value="TreeGrafter"/>
</dbReference>